<dbReference type="EnsemblMetazoa" id="XM_038188456.1">
    <property type="protein sequence ID" value="XP_038044384.1"/>
    <property type="gene ID" value="LOC119719131"/>
</dbReference>
<dbReference type="RefSeq" id="XP_038044384.1">
    <property type="nucleotide sequence ID" value="XM_038188456.1"/>
</dbReference>
<feature type="signal peptide" evidence="2">
    <location>
        <begin position="1"/>
        <end position="27"/>
    </location>
</feature>
<dbReference type="Gene3D" id="2.10.50.10">
    <property type="entry name" value="Tumor Necrosis Factor Receptor, subunit A, domain 2"/>
    <property type="match status" value="1"/>
</dbReference>
<dbReference type="Proteomes" id="UP000887568">
    <property type="component" value="Unplaced"/>
</dbReference>
<dbReference type="OrthoDB" id="10208719at2759"/>
<organism evidence="3 4">
    <name type="scientific">Patiria miniata</name>
    <name type="common">Bat star</name>
    <name type="synonym">Asterina miniata</name>
    <dbReference type="NCBI Taxonomy" id="46514"/>
    <lineage>
        <taxon>Eukaryota</taxon>
        <taxon>Metazoa</taxon>
        <taxon>Echinodermata</taxon>
        <taxon>Eleutherozoa</taxon>
        <taxon>Asterozoa</taxon>
        <taxon>Asteroidea</taxon>
        <taxon>Valvatacea</taxon>
        <taxon>Valvatida</taxon>
        <taxon>Asterinidae</taxon>
        <taxon>Patiria</taxon>
    </lineage>
</organism>
<evidence type="ECO:0008006" key="5">
    <source>
        <dbReference type="Google" id="ProtNLM"/>
    </source>
</evidence>
<reference evidence="3" key="1">
    <citation type="submission" date="2022-11" db="UniProtKB">
        <authorList>
            <consortium name="EnsemblMetazoa"/>
        </authorList>
    </citation>
    <scope>IDENTIFICATION</scope>
</reference>
<dbReference type="GeneID" id="119719131"/>
<evidence type="ECO:0000313" key="4">
    <source>
        <dbReference type="Proteomes" id="UP000887568"/>
    </source>
</evidence>
<dbReference type="OMA" id="ERYNCTD"/>
<feature type="chain" id="PRO_5037656509" description="TNFR-Cys domain-containing protein" evidence="2">
    <location>
        <begin position="28"/>
        <end position="172"/>
    </location>
</feature>
<feature type="region of interest" description="Disordered" evidence="1">
    <location>
        <begin position="150"/>
        <end position="172"/>
    </location>
</feature>
<name>A0A913YXA1_PATMI</name>
<protein>
    <recommendedName>
        <fullName evidence="5">TNFR-Cys domain-containing protein</fullName>
    </recommendedName>
</protein>
<evidence type="ECO:0000256" key="2">
    <source>
        <dbReference type="SAM" id="SignalP"/>
    </source>
</evidence>
<dbReference type="AlphaFoldDB" id="A0A913YXA1"/>
<sequence>MLSRGMMSFTLILMVVVPTILLTGLDGSTGTMVTPPEKQECDGDGSETLCLGSPTSNCFCLKGTYYKQECDSKNGCSTSCPSCPSDTFAPYVNRCTECRNVTVCKDNEQVVEKATKKEDKVCGCRDWPIPREVCERYNCTDLSGPAHPVLNTREPTPGMQERPDNFYSGELL</sequence>
<proteinExistence type="predicted"/>
<evidence type="ECO:0000313" key="3">
    <source>
        <dbReference type="EnsemblMetazoa" id="XP_038044384.1"/>
    </source>
</evidence>
<accession>A0A913YXA1</accession>
<keyword evidence="4" id="KW-1185">Reference proteome</keyword>
<evidence type="ECO:0000256" key="1">
    <source>
        <dbReference type="SAM" id="MobiDB-lite"/>
    </source>
</evidence>
<keyword evidence="2" id="KW-0732">Signal</keyword>